<feature type="region of interest" description="Disordered" evidence="1">
    <location>
        <begin position="34"/>
        <end position="64"/>
    </location>
</feature>
<evidence type="ECO:0000313" key="3">
    <source>
        <dbReference type="Proteomes" id="UP000259273"/>
    </source>
</evidence>
<reference evidence="2 3" key="1">
    <citation type="journal article" date="2018" name="Nat. Biotechnol.">
        <title>A standardized bacterial taxonomy based on genome phylogeny substantially revises the tree of life.</title>
        <authorList>
            <person name="Parks D.H."/>
            <person name="Chuvochina M."/>
            <person name="Waite D.W."/>
            <person name="Rinke C."/>
            <person name="Skarshewski A."/>
            <person name="Chaumeil P.A."/>
            <person name="Hugenholtz P."/>
        </authorList>
    </citation>
    <scope>NUCLEOTIDE SEQUENCE [LARGE SCALE GENOMIC DNA]</scope>
    <source>
        <strain evidence="2">UBA9158</strain>
    </source>
</reference>
<proteinExistence type="predicted"/>
<dbReference type="STRING" id="1121937.GCA_000423125_02370"/>
<evidence type="ECO:0000256" key="1">
    <source>
        <dbReference type="SAM" id="MobiDB-lite"/>
    </source>
</evidence>
<protein>
    <submittedName>
        <fullName evidence="2">Uncharacterized protein</fullName>
    </submittedName>
</protein>
<accession>A0A3C1KPB7</accession>
<gene>
    <name evidence="2" type="ORF">DCP75_12625</name>
</gene>
<organism evidence="2 3">
    <name type="scientific">Haliea salexigens</name>
    <dbReference type="NCBI Taxonomy" id="287487"/>
    <lineage>
        <taxon>Bacteria</taxon>
        <taxon>Pseudomonadati</taxon>
        <taxon>Pseudomonadota</taxon>
        <taxon>Gammaproteobacteria</taxon>
        <taxon>Cellvibrionales</taxon>
        <taxon>Halieaceae</taxon>
        <taxon>Haliea</taxon>
    </lineage>
</organism>
<sequence>MNTVLTIIAILGLGALLVSVVLFTMAARRYVSDDEPEQISLVPNTGRDHQPRSRGDRRQTNAPTLFPITVNGELITRERRQIADRRQQPRQYG</sequence>
<dbReference type="EMBL" id="DMND01000173">
    <property type="protein sequence ID" value="HAN28542.1"/>
    <property type="molecule type" value="Genomic_DNA"/>
</dbReference>
<dbReference type="AlphaFoldDB" id="A0A3C1KPB7"/>
<name>A0A3C1KPB7_9GAMM</name>
<dbReference type="Proteomes" id="UP000259273">
    <property type="component" value="Unassembled WGS sequence"/>
</dbReference>
<evidence type="ECO:0000313" key="2">
    <source>
        <dbReference type="EMBL" id="HAN28542.1"/>
    </source>
</evidence>
<comment type="caution">
    <text evidence="2">The sequence shown here is derived from an EMBL/GenBank/DDBJ whole genome shotgun (WGS) entry which is preliminary data.</text>
</comment>
<feature type="compositionally biased region" description="Basic and acidic residues" evidence="1">
    <location>
        <begin position="46"/>
        <end position="59"/>
    </location>
</feature>